<feature type="domain" description="PIGA GPI anchor biosynthesis" evidence="4">
    <location>
        <begin position="52"/>
        <end position="110"/>
    </location>
</feature>
<organism evidence="5 6">
    <name type="scientific">Parelaphostrongylus tenuis</name>
    <name type="common">Meningeal worm</name>
    <dbReference type="NCBI Taxonomy" id="148309"/>
    <lineage>
        <taxon>Eukaryota</taxon>
        <taxon>Metazoa</taxon>
        <taxon>Ecdysozoa</taxon>
        <taxon>Nematoda</taxon>
        <taxon>Chromadorea</taxon>
        <taxon>Rhabditida</taxon>
        <taxon>Rhabditina</taxon>
        <taxon>Rhabditomorpha</taxon>
        <taxon>Strongyloidea</taxon>
        <taxon>Metastrongylidae</taxon>
        <taxon>Parelaphostrongylus</taxon>
    </lineage>
</organism>
<evidence type="ECO:0000313" key="5">
    <source>
        <dbReference type="EMBL" id="KAJ1370461.1"/>
    </source>
</evidence>
<evidence type="ECO:0000259" key="3">
    <source>
        <dbReference type="Pfam" id="PF00534"/>
    </source>
</evidence>
<dbReference type="EMBL" id="JAHQIW010006781">
    <property type="protein sequence ID" value="KAJ1370461.1"/>
    <property type="molecule type" value="Genomic_DNA"/>
</dbReference>
<dbReference type="SUPFAM" id="SSF53756">
    <property type="entry name" value="UDP-Glycosyltransferase/glycogen phosphorylase"/>
    <property type="match status" value="1"/>
</dbReference>
<protein>
    <recommendedName>
        <fullName evidence="7">Phosphatidylinositol N-acetylglucosaminyltransferase</fullName>
    </recommendedName>
</protein>
<dbReference type="GO" id="GO:0000506">
    <property type="term" value="C:glycosylphosphatidylinositol-N-acetylglucosaminyltransferase (GPI-GnT) complex"/>
    <property type="evidence" value="ECO:0007669"/>
    <property type="project" value="TreeGrafter"/>
</dbReference>
<dbReference type="Gene3D" id="3.40.50.2000">
    <property type="entry name" value="Glycogen Phosphorylase B"/>
    <property type="match status" value="3"/>
</dbReference>
<proteinExistence type="predicted"/>
<comment type="caution">
    <text evidence="5">The sequence shown here is derived from an EMBL/GenBank/DDBJ whole genome shotgun (WGS) entry which is preliminary data.</text>
</comment>
<dbReference type="InterPro" id="IPR013234">
    <property type="entry name" value="PIGA_GPI_anchor_biosynthesis"/>
</dbReference>
<dbReference type="PANTHER" id="PTHR45871">
    <property type="entry name" value="N-ACETYLGLUCOSAMINYL-PHOSPHATIDYLINOSITOL BIOSYNTHETIC PROTEIN"/>
    <property type="match status" value="1"/>
</dbReference>
<dbReference type="GO" id="GO:0017176">
    <property type="term" value="F:phosphatidylinositol N-acetylglucosaminyltransferase activity"/>
    <property type="evidence" value="ECO:0007669"/>
    <property type="project" value="TreeGrafter"/>
</dbReference>
<keyword evidence="2" id="KW-0472">Membrane</keyword>
<feature type="domain" description="Glycosyl transferase family 1" evidence="3">
    <location>
        <begin position="154"/>
        <end position="310"/>
    </location>
</feature>
<evidence type="ECO:0008006" key="7">
    <source>
        <dbReference type="Google" id="ProtNLM"/>
    </source>
</evidence>
<name>A0AAD5WHV7_PARTN</name>
<dbReference type="InterPro" id="IPR001296">
    <property type="entry name" value="Glyco_trans_1"/>
</dbReference>
<evidence type="ECO:0000256" key="1">
    <source>
        <dbReference type="ARBA" id="ARBA00022676"/>
    </source>
</evidence>
<dbReference type="Pfam" id="PF00534">
    <property type="entry name" value="Glycos_transf_1"/>
    <property type="match status" value="1"/>
</dbReference>
<evidence type="ECO:0000259" key="4">
    <source>
        <dbReference type="Pfam" id="PF08288"/>
    </source>
</evidence>
<evidence type="ECO:0000256" key="2">
    <source>
        <dbReference type="SAM" id="Phobius"/>
    </source>
</evidence>
<dbReference type="PANTHER" id="PTHR45871:SF1">
    <property type="entry name" value="PHOSPHATIDYLINOSITOL N-ACETYLGLUCOSAMINYLTRANSFERASE SUBUNIT A"/>
    <property type="match status" value="1"/>
</dbReference>
<feature type="transmembrane region" description="Helical" evidence="2">
    <location>
        <begin position="70"/>
        <end position="93"/>
    </location>
</feature>
<sequence>MANSPHCNGKELFNIALVSDFFCPNTGGVETHIYFLAQCLLKLGHKVIVITHAYGERKGIRYLSNGLKVYYLPFLVVYNGCSLATIIGSLPWFRKIFLRENIQLIHGHSYSLANVNRVICVSYTSKENTVLRGKLDPRKVFTIPNAIETKFFYPDVKQFYENPTTVIFLGRLVYRKGADLLRAVIPKVCARHPQVRFIIGGDGPKRLDLEEMREQHHLHNRVTLIGALPHDMVREVLVQGQIFINTSLTEAFCMSIVEAASCGLHVVSTRVGGVPEVLPAEFISFEEPVPDLLAGAVSDAIYKREKRQLMDPIEKHRAVSNMYYWPDVARRTEIVYREAMREPTQEWLSGLKKYANQGIGFGILYITVALINIIFLTVLEFFDPAGNISIANDIPRTRGIHVTKSRGHIMATSPVYSANHRPNCEMRRQTAAGRLSK</sequence>
<evidence type="ECO:0000313" key="6">
    <source>
        <dbReference type="Proteomes" id="UP001196413"/>
    </source>
</evidence>
<feature type="transmembrane region" description="Helical" evidence="2">
    <location>
        <begin position="359"/>
        <end position="382"/>
    </location>
</feature>
<dbReference type="Proteomes" id="UP001196413">
    <property type="component" value="Unassembled WGS sequence"/>
</dbReference>
<accession>A0AAD5WHV7</accession>
<dbReference type="FunFam" id="3.40.50.2000:FF:000528">
    <property type="entry name" value="Sulfoquinovosyl transferase SQD2"/>
    <property type="match status" value="1"/>
</dbReference>
<dbReference type="GO" id="GO:0006506">
    <property type="term" value="P:GPI anchor biosynthetic process"/>
    <property type="evidence" value="ECO:0007669"/>
    <property type="project" value="InterPro"/>
</dbReference>
<keyword evidence="2" id="KW-0812">Transmembrane</keyword>
<keyword evidence="1" id="KW-0328">Glycosyltransferase</keyword>
<reference evidence="5" key="1">
    <citation type="submission" date="2021-06" db="EMBL/GenBank/DDBJ databases">
        <title>Parelaphostrongylus tenuis whole genome reference sequence.</title>
        <authorList>
            <person name="Garwood T.J."/>
            <person name="Larsen P.A."/>
            <person name="Fountain-Jones N.M."/>
            <person name="Garbe J.R."/>
            <person name="Macchietto M.G."/>
            <person name="Kania S.A."/>
            <person name="Gerhold R.W."/>
            <person name="Richards J.E."/>
            <person name="Wolf T.M."/>
        </authorList>
    </citation>
    <scope>NUCLEOTIDE SEQUENCE</scope>
    <source>
        <strain evidence="5">MNPRO001-30</strain>
        <tissue evidence="5">Meninges</tissue>
    </source>
</reference>
<keyword evidence="6" id="KW-1185">Reference proteome</keyword>
<gene>
    <name evidence="5" type="ORF">KIN20_032187</name>
</gene>
<keyword evidence="2" id="KW-1133">Transmembrane helix</keyword>
<keyword evidence="1" id="KW-0808">Transferase</keyword>
<dbReference type="Pfam" id="PF08288">
    <property type="entry name" value="PIGA"/>
    <property type="match status" value="1"/>
</dbReference>
<dbReference type="AlphaFoldDB" id="A0AAD5WHV7"/>